<organism evidence="6 7">
    <name type="scientific">Eubacterium maltosivorans</name>
    <dbReference type="NCBI Taxonomy" id="2041044"/>
    <lineage>
        <taxon>Bacteria</taxon>
        <taxon>Bacillati</taxon>
        <taxon>Bacillota</taxon>
        <taxon>Clostridia</taxon>
        <taxon>Eubacteriales</taxon>
        <taxon>Eubacteriaceae</taxon>
        <taxon>Eubacterium</taxon>
    </lineage>
</organism>
<keyword evidence="7" id="KW-1185">Reference proteome</keyword>
<accession>A0A4P9CAU7</accession>
<evidence type="ECO:0000313" key="6">
    <source>
        <dbReference type="EMBL" id="QCT72737.1"/>
    </source>
</evidence>
<dbReference type="Pfam" id="PF00497">
    <property type="entry name" value="SBP_bac_3"/>
    <property type="match status" value="1"/>
</dbReference>
<name>A0A4P9CAU7_EUBML</name>
<dbReference type="PANTHER" id="PTHR35936:SF34">
    <property type="entry name" value="ABC TRANSPORTER EXTRACELLULAR-BINDING PROTEIN YCKB-RELATED"/>
    <property type="match status" value="1"/>
</dbReference>
<keyword evidence="3" id="KW-0732">Signal</keyword>
<dbReference type="Proteomes" id="UP000218387">
    <property type="component" value="Chromosome"/>
</dbReference>
<dbReference type="SMART" id="SM00062">
    <property type="entry name" value="PBPb"/>
    <property type="match status" value="1"/>
</dbReference>
<protein>
    <submittedName>
        <fullName evidence="6">Amino acid ABC transporter substrate-binding protein</fullName>
    </submittedName>
</protein>
<dbReference type="KEGG" id="emt:CPZ25_015850"/>
<proteinExistence type="inferred from homology"/>
<reference evidence="6 7" key="1">
    <citation type="submission" date="2018-05" db="EMBL/GenBank/DDBJ databases">
        <title>Genome comparison of Eubacterium sp.</title>
        <authorList>
            <person name="Feng Y."/>
            <person name="Sanchez-Andrea I."/>
            <person name="Stams A.J.M."/>
            <person name="De Vos W.M."/>
        </authorList>
    </citation>
    <scope>NUCLEOTIDE SEQUENCE [LARGE SCALE GENOMIC DNA]</scope>
    <source>
        <strain evidence="6 7">YI</strain>
    </source>
</reference>
<dbReference type="PANTHER" id="PTHR35936">
    <property type="entry name" value="MEMBRANE-BOUND LYTIC MUREIN TRANSGLYCOSYLASE F"/>
    <property type="match status" value="1"/>
</dbReference>
<evidence type="ECO:0000256" key="2">
    <source>
        <dbReference type="ARBA" id="ARBA00010333"/>
    </source>
</evidence>
<evidence type="ECO:0000313" key="7">
    <source>
        <dbReference type="Proteomes" id="UP000218387"/>
    </source>
</evidence>
<evidence type="ECO:0000256" key="3">
    <source>
        <dbReference type="ARBA" id="ARBA00022729"/>
    </source>
</evidence>
<gene>
    <name evidence="6" type="ORF">CPZ25_015850</name>
</gene>
<dbReference type="Gene3D" id="3.40.190.10">
    <property type="entry name" value="Periplasmic binding protein-like II"/>
    <property type="match status" value="2"/>
</dbReference>
<dbReference type="PROSITE" id="PS51257">
    <property type="entry name" value="PROKAR_LIPOPROTEIN"/>
    <property type="match status" value="1"/>
</dbReference>
<dbReference type="InterPro" id="IPR001638">
    <property type="entry name" value="Solute-binding_3/MltF_N"/>
</dbReference>
<feature type="domain" description="Solute-binding protein family 3/N-terminal" evidence="5">
    <location>
        <begin position="39"/>
        <end position="282"/>
    </location>
</feature>
<dbReference type="EMBL" id="CP029487">
    <property type="protein sequence ID" value="QCT72737.1"/>
    <property type="molecule type" value="Genomic_DNA"/>
</dbReference>
<evidence type="ECO:0000256" key="1">
    <source>
        <dbReference type="ARBA" id="ARBA00004196"/>
    </source>
</evidence>
<dbReference type="SUPFAM" id="SSF53850">
    <property type="entry name" value="Periplasmic binding protein-like II"/>
    <property type="match status" value="1"/>
</dbReference>
<dbReference type="GO" id="GO:0030313">
    <property type="term" value="C:cell envelope"/>
    <property type="evidence" value="ECO:0007669"/>
    <property type="project" value="UniProtKB-SubCell"/>
</dbReference>
<evidence type="ECO:0000256" key="4">
    <source>
        <dbReference type="RuleBase" id="RU003744"/>
    </source>
</evidence>
<dbReference type="InterPro" id="IPR018313">
    <property type="entry name" value="SBP_3_CS"/>
</dbReference>
<sequence>MILIKGKRKMRKKLYFVLAIFLILAPFLTGCNNANHVKTLRVGVRDNIVNFGYLNEISGKYYGLEVDIATELANRLGYGNVEFTTVTPDNRKQMLLDGNVDCLIACYSISDTRIENFDFSPAYYTDNICIMVENSSMIEKIEDLQNKKIGVMSGSNTAPILAIKLQEIGMIQGELGSKVTGVEALSDTDEATVFNGMYFKKENNYNALSDDLEVGTVDAVAMDGAITKTYKNDERNILDFNVSEQQYGVATQKGSELSAQVSEKIQEMLDDGTIEVLKDKWD</sequence>
<comment type="similarity">
    <text evidence="2 4">Belongs to the bacterial solute-binding protein 3 family.</text>
</comment>
<evidence type="ECO:0000259" key="5">
    <source>
        <dbReference type="SMART" id="SM00062"/>
    </source>
</evidence>
<dbReference type="PROSITE" id="PS01039">
    <property type="entry name" value="SBP_BACTERIAL_3"/>
    <property type="match status" value="1"/>
</dbReference>
<dbReference type="AlphaFoldDB" id="A0A4P9CAU7"/>
<comment type="subcellular location">
    <subcellularLocation>
        <location evidence="1">Cell envelope</location>
    </subcellularLocation>
</comment>